<gene>
    <name evidence="2" type="ORF">S01H1_43273</name>
</gene>
<protein>
    <recommendedName>
        <fullName evidence="1">PD(D/E)XK endonuclease domain-containing protein</fullName>
    </recommendedName>
</protein>
<feature type="domain" description="PD(D/E)XK endonuclease" evidence="1">
    <location>
        <begin position="21"/>
        <end position="122"/>
    </location>
</feature>
<evidence type="ECO:0000259" key="1">
    <source>
        <dbReference type="Pfam" id="PF11645"/>
    </source>
</evidence>
<sequence>EYLVCADLILNGYIAYLSEQGLHYDIILDDNGSLLRLQVKTTREPKAIPQRKAHTPAYLYWVKRMGKGGKKEYKKNMIDIFAFVALDIREIAYMRAEDVPSSLHLRSRSKKYLDDQHIERASKILKLRKAGFSYEQISKEFNGMDKSHISKIITGRYNINKRHKYFSDYPIKKIL</sequence>
<reference evidence="2" key="1">
    <citation type="journal article" date="2014" name="Front. Microbiol.">
        <title>High frequency of phylogenetically diverse reductive dehalogenase-homologous genes in deep subseafloor sedimentary metagenomes.</title>
        <authorList>
            <person name="Kawai M."/>
            <person name="Futagami T."/>
            <person name="Toyoda A."/>
            <person name="Takaki Y."/>
            <person name="Nishi S."/>
            <person name="Hori S."/>
            <person name="Arai W."/>
            <person name="Tsubouchi T."/>
            <person name="Morono Y."/>
            <person name="Uchiyama I."/>
            <person name="Ito T."/>
            <person name="Fujiyama A."/>
            <person name="Inagaki F."/>
            <person name="Takami H."/>
        </authorList>
    </citation>
    <scope>NUCLEOTIDE SEQUENCE</scope>
    <source>
        <strain evidence="2">Expedition CK06-06</strain>
    </source>
</reference>
<comment type="caution">
    <text evidence="2">The sequence shown here is derived from an EMBL/GenBank/DDBJ whole genome shotgun (WGS) entry which is preliminary data.</text>
</comment>
<feature type="non-terminal residue" evidence="2">
    <location>
        <position position="1"/>
    </location>
</feature>
<accession>X0VGV8</accession>
<dbReference type="AlphaFoldDB" id="X0VGV8"/>
<dbReference type="EMBL" id="BARS01027561">
    <property type="protein sequence ID" value="GAF99785.1"/>
    <property type="molecule type" value="Genomic_DNA"/>
</dbReference>
<dbReference type="GO" id="GO:0003676">
    <property type="term" value="F:nucleic acid binding"/>
    <property type="evidence" value="ECO:0007669"/>
    <property type="project" value="InterPro"/>
</dbReference>
<evidence type="ECO:0000313" key="2">
    <source>
        <dbReference type="EMBL" id="GAF99785.1"/>
    </source>
</evidence>
<dbReference type="Pfam" id="PF11645">
    <property type="entry name" value="PDDEXK_5"/>
    <property type="match status" value="1"/>
</dbReference>
<dbReference type="Gene3D" id="3.40.1350.10">
    <property type="match status" value="1"/>
</dbReference>
<dbReference type="InterPro" id="IPR021671">
    <property type="entry name" value="PD(D/E)XK_Endonuc"/>
</dbReference>
<name>X0VGV8_9ZZZZ</name>
<organism evidence="2">
    <name type="scientific">marine sediment metagenome</name>
    <dbReference type="NCBI Taxonomy" id="412755"/>
    <lineage>
        <taxon>unclassified sequences</taxon>
        <taxon>metagenomes</taxon>
        <taxon>ecological metagenomes</taxon>
    </lineage>
</organism>
<dbReference type="InterPro" id="IPR011856">
    <property type="entry name" value="tRNA_endonuc-like_dom_sf"/>
</dbReference>
<proteinExistence type="predicted"/>